<evidence type="ECO:0000313" key="2">
    <source>
        <dbReference type="EMBL" id="SMO91563.1"/>
    </source>
</evidence>
<keyword evidence="1" id="KW-0812">Transmembrane</keyword>
<keyword evidence="1" id="KW-0472">Membrane</keyword>
<proteinExistence type="predicted"/>
<reference evidence="2 3" key="1">
    <citation type="submission" date="2017-05" db="EMBL/GenBank/DDBJ databases">
        <authorList>
            <person name="Varghese N."/>
            <person name="Submissions S."/>
        </authorList>
    </citation>
    <scope>NUCLEOTIDE SEQUENCE [LARGE SCALE GENOMIC DNA]</scope>
    <source>
        <strain evidence="2 3">DSM 45474</strain>
    </source>
</reference>
<dbReference type="OrthoDB" id="2918999at2"/>
<organism evidence="2 3">
    <name type="scientific">Melghirimyces algeriensis</name>
    <dbReference type="NCBI Taxonomy" id="910412"/>
    <lineage>
        <taxon>Bacteria</taxon>
        <taxon>Bacillati</taxon>
        <taxon>Bacillota</taxon>
        <taxon>Bacilli</taxon>
        <taxon>Bacillales</taxon>
        <taxon>Thermoactinomycetaceae</taxon>
        <taxon>Melghirimyces</taxon>
    </lineage>
</organism>
<dbReference type="AlphaFoldDB" id="A0A521F5Y6"/>
<keyword evidence="1" id="KW-1133">Transmembrane helix</keyword>
<protein>
    <submittedName>
        <fullName evidence="2">Uncharacterized protein</fullName>
    </submittedName>
</protein>
<dbReference type="RefSeq" id="WP_142506605.1">
    <property type="nucleotide sequence ID" value="NZ_FXTI01000013.1"/>
</dbReference>
<feature type="transmembrane region" description="Helical" evidence="1">
    <location>
        <begin position="7"/>
        <end position="30"/>
    </location>
</feature>
<accession>A0A521F5Y6</accession>
<evidence type="ECO:0000313" key="3">
    <source>
        <dbReference type="Proteomes" id="UP000315636"/>
    </source>
</evidence>
<sequence>MNINKRLFVMTHIVMPYLFVAVFTLWGHFVLSKPLWENINEALGIVGIYYMLVSIFWVTQMKAVQKVEQEINSKKGDK</sequence>
<evidence type="ECO:0000256" key="1">
    <source>
        <dbReference type="SAM" id="Phobius"/>
    </source>
</evidence>
<feature type="transmembrane region" description="Helical" evidence="1">
    <location>
        <begin position="42"/>
        <end position="59"/>
    </location>
</feature>
<dbReference type="EMBL" id="FXTI01000013">
    <property type="protein sequence ID" value="SMO91563.1"/>
    <property type="molecule type" value="Genomic_DNA"/>
</dbReference>
<keyword evidence="3" id="KW-1185">Reference proteome</keyword>
<name>A0A521F5Y6_9BACL</name>
<gene>
    <name evidence="2" type="ORF">SAMN06264849_11332</name>
</gene>
<dbReference type="Proteomes" id="UP000315636">
    <property type="component" value="Unassembled WGS sequence"/>
</dbReference>